<dbReference type="Proteomes" id="UP000218231">
    <property type="component" value="Unassembled WGS sequence"/>
</dbReference>
<dbReference type="EMBL" id="LIAE01006661">
    <property type="protein sequence ID" value="PAV86504.1"/>
    <property type="molecule type" value="Genomic_DNA"/>
</dbReference>
<dbReference type="InterPro" id="IPR011765">
    <property type="entry name" value="Pept_M16_N"/>
</dbReference>
<dbReference type="STRING" id="2018661.A0A2A2LJY0"/>
<feature type="domain" description="Peptidase M16 N-terminal" evidence="1">
    <location>
        <begin position="43"/>
        <end position="173"/>
    </location>
</feature>
<dbReference type="PANTHER" id="PTHR11851:SF226">
    <property type="entry name" value="CYTOCHROME B-C1 COMPLEX SUBUNIT 2, MITOCHONDRIAL"/>
    <property type="match status" value="1"/>
</dbReference>
<dbReference type="GO" id="GO:0005739">
    <property type="term" value="C:mitochondrion"/>
    <property type="evidence" value="ECO:0007669"/>
    <property type="project" value="TreeGrafter"/>
</dbReference>
<evidence type="ECO:0000259" key="1">
    <source>
        <dbReference type="Pfam" id="PF00675"/>
    </source>
</evidence>
<dbReference type="Gene3D" id="3.30.830.10">
    <property type="entry name" value="Metalloenzyme, LuxS/M16 peptidase-like"/>
    <property type="match status" value="2"/>
</dbReference>
<dbReference type="InterPro" id="IPR050361">
    <property type="entry name" value="MPP/UQCRC_Complex"/>
</dbReference>
<dbReference type="PANTHER" id="PTHR11851">
    <property type="entry name" value="METALLOPROTEASE"/>
    <property type="match status" value="1"/>
</dbReference>
<evidence type="ECO:0000313" key="3">
    <source>
        <dbReference type="Proteomes" id="UP000218231"/>
    </source>
</evidence>
<proteinExistence type="predicted"/>
<protein>
    <recommendedName>
        <fullName evidence="1">Peptidase M16 N-terminal domain-containing protein</fullName>
    </recommendedName>
</protein>
<organism evidence="2 3">
    <name type="scientific">Diploscapter pachys</name>
    <dbReference type="NCBI Taxonomy" id="2018661"/>
    <lineage>
        <taxon>Eukaryota</taxon>
        <taxon>Metazoa</taxon>
        <taxon>Ecdysozoa</taxon>
        <taxon>Nematoda</taxon>
        <taxon>Chromadorea</taxon>
        <taxon>Rhabditida</taxon>
        <taxon>Rhabditina</taxon>
        <taxon>Rhabditomorpha</taxon>
        <taxon>Rhabditoidea</taxon>
        <taxon>Rhabditidae</taxon>
        <taxon>Diploscapter</taxon>
    </lineage>
</organism>
<name>A0A2A2LJY0_9BILA</name>
<dbReference type="Pfam" id="PF00675">
    <property type="entry name" value="Peptidase_M16"/>
    <property type="match status" value="1"/>
</dbReference>
<dbReference type="OrthoDB" id="6369905at2759"/>
<dbReference type="InterPro" id="IPR011249">
    <property type="entry name" value="Metalloenz_LuxS/M16"/>
</dbReference>
<accession>A0A2A2LJY0</accession>
<sequence length="413" mass="44041">MLSRHYSAVARRTAATAAASARPVTEMTSRLPSGLTVSSVDLHGATSQLLIAYRSGTRYEPDNTPGITHVIRNNVGRDNERFHGLTLVWNSALQGANVSALITREIFAVRMGIYRDNVGIALPILGHLAVNAYKPWEVEEARETFEYDFCRRESARDELHRAAFRNGPLGKGVQAEKPSSISWQAIQKFAENHQLTEEAIVVGVNVDHDTLVNIAGSELPIKTGKSPIVSAASKYFGGDSRRQSGYPKTFVAVGGEGSSLADIKSVAAQAIAAEILLHVAQKVYPHARSVNYNYSDAGLVGVEFEAPNNSISSVSRSIFTAVKNAKADGEATKIGKAKALLKIMSAGESGAAVALDTATQILATGNNVSLAEFVEAVRNTSDNDVAKALSKASSKLSVGVHGSPQLVPYLDEL</sequence>
<gene>
    <name evidence="2" type="ORF">WR25_16917</name>
</gene>
<evidence type="ECO:0000313" key="2">
    <source>
        <dbReference type="EMBL" id="PAV86504.1"/>
    </source>
</evidence>
<reference evidence="2 3" key="1">
    <citation type="journal article" date="2017" name="Curr. Biol.">
        <title>Genome architecture and evolution of a unichromosomal asexual nematode.</title>
        <authorList>
            <person name="Fradin H."/>
            <person name="Zegar C."/>
            <person name="Gutwein M."/>
            <person name="Lucas J."/>
            <person name="Kovtun M."/>
            <person name="Corcoran D."/>
            <person name="Baugh L.R."/>
            <person name="Kiontke K."/>
            <person name="Gunsalus K."/>
            <person name="Fitch D.H."/>
            <person name="Piano F."/>
        </authorList>
    </citation>
    <scope>NUCLEOTIDE SEQUENCE [LARGE SCALE GENOMIC DNA]</scope>
    <source>
        <strain evidence="2">PF1309</strain>
    </source>
</reference>
<dbReference type="GO" id="GO:0046872">
    <property type="term" value="F:metal ion binding"/>
    <property type="evidence" value="ECO:0007669"/>
    <property type="project" value="InterPro"/>
</dbReference>
<dbReference type="AlphaFoldDB" id="A0A2A2LJY0"/>
<dbReference type="SUPFAM" id="SSF63411">
    <property type="entry name" value="LuxS/MPP-like metallohydrolase"/>
    <property type="match status" value="2"/>
</dbReference>
<comment type="caution">
    <text evidence="2">The sequence shown here is derived from an EMBL/GenBank/DDBJ whole genome shotgun (WGS) entry which is preliminary data.</text>
</comment>
<keyword evidence="3" id="KW-1185">Reference proteome</keyword>